<evidence type="ECO:0000313" key="2">
    <source>
        <dbReference type="EMBL" id="TDT44019.1"/>
    </source>
</evidence>
<dbReference type="SUPFAM" id="SSF50341">
    <property type="entry name" value="CheW-like"/>
    <property type="match status" value="1"/>
</dbReference>
<dbReference type="Pfam" id="PF01584">
    <property type="entry name" value="CheW"/>
    <property type="match status" value="1"/>
</dbReference>
<organism evidence="2 3">
    <name type="scientific">Halospina denitrificans</name>
    <dbReference type="NCBI Taxonomy" id="332522"/>
    <lineage>
        <taxon>Bacteria</taxon>
        <taxon>Pseudomonadati</taxon>
        <taxon>Pseudomonadota</taxon>
        <taxon>Gammaproteobacteria</taxon>
        <taxon>Halospina</taxon>
    </lineage>
</organism>
<comment type="caution">
    <text evidence="2">The sequence shown here is derived from an EMBL/GenBank/DDBJ whole genome shotgun (WGS) entry which is preliminary data.</text>
</comment>
<reference evidence="2 3" key="1">
    <citation type="submission" date="2019-03" db="EMBL/GenBank/DDBJ databases">
        <title>Genomic Encyclopedia of Type Strains, Phase IV (KMG-IV): sequencing the most valuable type-strain genomes for metagenomic binning, comparative biology and taxonomic classification.</title>
        <authorList>
            <person name="Goeker M."/>
        </authorList>
    </citation>
    <scope>NUCLEOTIDE SEQUENCE [LARGE SCALE GENOMIC DNA]</scope>
    <source>
        <strain evidence="2 3">DSM 15505</strain>
    </source>
</reference>
<dbReference type="Proteomes" id="UP000295830">
    <property type="component" value="Unassembled WGS sequence"/>
</dbReference>
<gene>
    <name evidence="2" type="ORF">DES49_0118</name>
</gene>
<dbReference type="InterPro" id="IPR002545">
    <property type="entry name" value="CheW-lke_dom"/>
</dbReference>
<dbReference type="GO" id="GO:0006935">
    <property type="term" value="P:chemotaxis"/>
    <property type="evidence" value="ECO:0007669"/>
    <property type="project" value="InterPro"/>
</dbReference>
<dbReference type="PROSITE" id="PS50851">
    <property type="entry name" value="CHEW"/>
    <property type="match status" value="1"/>
</dbReference>
<protein>
    <submittedName>
        <fullName evidence="2">Chemosensory pili system protein ChpC</fullName>
    </submittedName>
</protein>
<dbReference type="RefSeq" id="WP_133734450.1">
    <property type="nucleotide sequence ID" value="NZ_SOAX01000001.1"/>
</dbReference>
<evidence type="ECO:0000313" key="3">
    <source>
        <dbReference type="Proteomes" id="UP000295830"/>
    </source>
</evidence>
<evidence type="ECO:0000259" key="1">
    <source>
        <dbReference type="PROSITE" id="PS50851"/>
    </source>
</evidence>
<accession>A0A4R7K365</accession>
<name>A0A4R7K365_9GAMM</name>
<dbReference type="AlphaFoldDB" id="A0A4R7K365"/>
<proteinExistence type="predicted"/>
<dbReference type="InterPro" id="IPR036061">
    <property type="entry name" value="CheW-like_dom_sf"/>
</dbReference>
<sequence length="153" mass="16659">MAETSEQLSCVLIPVRDQTLLLPNVSIAEIVDYDLETDNSERRWFLGRIQWRGVSLPVLSWEAANGGEPATPEGRRGRILVLNTITDKHKSMPFIALATQGIPTQAKVAPTDLKKKTGSDRGMAGLMKVRFEGEECVIPDLSILESLAAGVSG</sequence>
<dbReference type="OrthoDB" id="5765252at2"/>
<dbReference type="GO" id="GO:0007165">
    <property type="term" value="P:signal transduction"/>
    <property type="evidence" value="ECO:0007669"/>
    <property type="project" value="InterPro"/>
</dbReference>
<feature type="domain" description="CheW-like" evidence="1">
    <location>
        <begin position="7"/>
        <end position="150"/>
    </location>
</feature>
<keyword evidence="3" id="KW-1185">Reference proteome</keyword>
<dbReference type="EMBL" id="SOAX01000001">
    <property type="protein sequence ID" value="TDT44019.1"/>
    <property type="molecule type" value="Genomic_DNA"/>
</dbReference>
<dbReference type="SMART" id="SM00260">
    <property type="entry name" value="CheW"/>
    <property type="match status" value="1"/>
</dbReference>